<accession>A0ABU1M7K4</accession>
<dbReference type="EMBL" id="JAVDQT010000002">
    <property type="protein sequence ID" value="MDR6431999.1"/>
    <property type="molecule type" value="Genomic_DNA"/>
</dbReference>
<proteinExistence type="predicted"/>
<sequence length="115" mass="12773">MRKQPDQFSNLRTCGALFARSFKSGTFSRNSGRGVLARGGRSFLNLEHFTTPFRVFVISSGYRGLTSVLQNSPSRVSDVVQTVSPAIVSFQCVSVLKRSWRALQCPTKVLKDLTK</sequence>
<comment type="caution">
    <text evidence="1">The sequence shown here is derived from an EMBL/GenBank/DDBJ whole genome shotgun (WGS) entry which is preliminary data.</text>
</comment>
<protein>
    <submittedName>
        <fullName evidence="1">Uncharacterized protein</fullName>
    </submittedName>
</protein>
<gene>
    <name evidence="1" type="ORF">J2782_001734</name>
</gene>
<evidence type="ECO:0000313" key="2">
    <source>
        <dbReference type="Proteomes" id="UP001184614"/>
    </source>
</evidence>
<name>A0ABU1M7K4_9HYPH</name>
<dbReference type="Proteomes" id="UP001184614">
    <property type="component" value="Unassembled WGS sequence"/>
</dbReference>
<organism evidence="1 2">
    <name type="scientific">Brucella pseudogrignonensis</name>
    <dbReference type="NCBI Taxonomy" id="419475"/>
    <lineage>
        <taxon>Bacteria</taxon>
        <taxon>Pseudomonadati</taxon>
        <taxon>Pseudomonadota</taxon>
        <taxon>Alphaproteobacteria</taxon>
        <taxon>Hyphomicrobiales</taxon>
        <taxon>Brucellaceae</taxon>
        <taxon>Brucella/Ochrobactrum group</taxon>
        <taxon>Brucella</taxon>
    </lineage>
</organism>
<keyword evidence="2" id="KW-1185">Reference proteome</keyword>
<evidence type="ECO:0000313" key="1">
    <source>
        <dbReference type="EMBL" id="MDR6431999.1"/>
    </source>
</evidence>
<reference evidence="1 2" key="1">
    <citation type="submission" date="2023-07" db="EMBL/GenBank/DDBJ databases">
        <title>Sorghum-associated microbial communities from plants grown in Nebraska, USA.</title>
        <authorList>
            <person name="Schachtman D."/>
        </authorList>
    </citation>
    <scope>NUCLEOTIDE SEQUENCE [LARGE SCALE GENOMIC DNA]</scope>
    <source>
        <strain evidence="1 2">DS1730</strain>
    </source>
</reference>